<evidence type="ECO:0000313" key="8">
    <source>
        <dbReference type="Proteomes" id="UP000703038"/>
    </source>
</evidence>
<protein>
    <submittedName>
        <fullName evidence="7">Sulfate transport system substrate-binding protein</fullName>
    </submittedName>
</protein>
<dbReference type="Proteomes" id="UP000703038">
    <property type="component" value="Unassembled WGS sequence"/>
</dbReference>
<dbReference type="RefSeq" id="WP_027505708.1">
    <property type="nucleotide sequence ID" value="NZ_JAFBBK010000001.1"/>
</dbReference>
<evidence type="ECO:0000256" key="6">
    <source>
        <dbReference type="SAM" id="SignalP"/>
    </source>
</evidence>
<reference evidence="7 8" key="1">
    <citation type="submission" date="2021-01" db="EMBL/GenBank/DDBJ databases">
        <title>Genomics of switchgrass bacterial isolates.</title>
        <authorList>
            <person name="Shade A."/>
        </authorList>
    </citation>
    <scope>NUCLEOTIDE SEQUENCE [LARGE SCALE GENOMIC DNA]</scope>
    <source>
        <strain evidence="7 8">PvP111</strain>
    </source>
</reference>
<dbReference type="SUPFAM" id="SSF53850">
    <property type="entry name" value="Periplasmic binding protein-like II"/>
    <property type="match status" value="1"/>
</dbReference>
<dbReference type="PANTHER" id="PTHR30368:SF2">
    <property type="entry name" value="SULFATE-BINDING PROTEIN"/>
    <property type="match status" value="1"/>
</dbReference>
<gene>
    <name evidence="7" type="ORF">JOE42_002026</name>
</gene>
<dbReference type="Pfam" id="PF13531">
    <property type="entry name" value="SBP_bac_11"/>
    <property type="match status" value="1"/>
</dbReference>
<name>A0ABS2KTS2_9NOCA</name>
<evidence type="ECO:0000256" key="4">
    <source>
        <dbReference type="ARBA" id="ARBA00022729"/>
    </source>
</evidence>
<evidence type="ECO:0000256" key="1">
    <source>
        <dbReference type="ARBA" id="ARBA00004418"/>
    </source>
</evidence>
<evidence type="ECO:0000256" key="2">
    <source>
        <dbReference type="ARBA" id="ARBA00006099"/>
    </source>
</evidence>
<evidence type="ECO:0000313" key="7">
    <source>
        <dbReference type="EMBL" id="MBM7415293.1"/>
    </source>
</evidence>
<proteinExistence type="inferred from homology"/>
<dbReference type="PROSITE" id="PS51257">
    <property type="entry name" value="PROKAR_LIPOPROTEIN"/>
    <property type="match status" value="1"/>
</dbReference>
<dbReference type="InterPro" id="IPR005669">
    <property type="entry name" value="Thiosulph/SO4-bd"/>
</dbReference>
<organism evidence="7 8">
    <name type="scientific">Rhodococcoides corynebacterioides</name>
    <dbReference type="NCBI Taxonomy" id="53972"/>
    <lineage>
        <taxon>Bacteria</taxon>
        <taxon>Bacillati</taxon>
        <taxon>Actinomycetota</taxon>
        <taxon>Actinomycetes</taxon>
        <taxon>Mycobacteriales</taxon>
        <taxon>Nocardiaceae</taxon>
        <taxon>Rhodococcoides</taxon>
    </lineage>
</organism>
<keyword evidence="8" id="KW-1185">Reference proteome</keyword>
<comment type="caution">
    <text evidence="7">The sequence shown here is derived from an EMBL/GenBank/DDBJ whole genome shotgun (WGS) entry which is preliminary data.</text>
</comment>
<feature type="chain" id="PRO_5045087910" evidence="6">
    <location>
        <begin position="24"/>
        <end position="339"/>
    </location>
</feature>
<dbReference type="EMBL" id="JAFBBK010000001">
    <property type="protein sequence ID" value="MBM7415293.1"/>
    <property type="molecule type" value="Genomic_DNA"/>
</dbReference>
<feature type="signal peptide" evidence="6">
    <location>
        <begin position="1"/>
        <end position="23"/>
    </location>
</feature>
<accession>A0ABS2KTS2</accession>
<evidence type="ECO:0000256" key="5">
    <source>
        <dbReference type="ARBA" id="ARBA00022764"/>
    </source>
</evidence>
<dbReference type="NCBIfam" id="TIGR00971">
    <property type="entry name" value="3a0106s03"/>
    <property type="match status" value="1"/>
</dbReference>
<sequence length="339" mass="35641">MFPSRRVRLLSAAAVAAALTLTACSTGSSDTVGETAASTSGPSLTLVGYAVPKNGWDAIGAAFASTENGDNVTINADYGASGNQSRKVADGAPADIVNFSVEPDVTRLVKAGKVDEAWNQNAYGGVPFGSVVSIVTRPGNPKNIRTWEDLIRPDVQVISPSPLSSGSAKWNLLAPYASVSNGGQDRQAGLDYVTELVKHFPVQPDSGRSASEAFLQGQGDVLLSYENEALLLEGQGQPVEHIVPDQTFRIDNPVAVVNSSANLEQANALNDYLYTADGQKIWADSGFRPVDPAVAADYTDKFPTPQKLYTIDDLGGWAAVDSDLFGENGAINAIYKASS</sequence>
<keyword evidence="3" id="KW-0813">Transport</keyword>
<keyword evidence="4 6" id="KW-0732">Signal</keyword>
<comment type="similarity">
    <text evidence="2">Belongs to the prokaryotic sulfate-binding protein family.</text>
</comment>
<dbReference type="Gene3D" id="3.40.190.10">
    <property type="entry name" value="Periplasmic binding protein-like II"/>
    <property type="match status" value="2"/>
</dbReference>
<keyword evidence="5" id="KW-0574">Periplasm</keyword>
<dbReference type="PANTHER" id="PTHR30368">
    <property type="entry name" value="SULFATE-BINDING PROTEIN"/>
    <property type="match status" value="1"/>
</dbReference>
<evidence type="ECO:0000256" key="3">
    <source>
        <dbReference type="ARBA" id="ARBA00022448"/>
    </source>
</evidence>
<comment type="subcellular location">
    <subcellularLocation>
        <location evidence="1">Periplasm</location>
    </subcellularLocation>
</comment>